<evidence type="ECO:0000313" key="4">
    <source>
        <dbReference type="Proteomes" id="UP000297700"/>
    </source>
</evidence>
<keyword evidence="2" id="KW-0812">Transmembrane</keyword>
<dbReference type="EMBL" id="SPQS01000010">
    <property type="protein sequence ID" value="TFV74077.1"/>
    <property type="molecule type" value="Genomic_DNA"/>
</dbReference>
<evidence type="ECO:0000313" key="3">
    <source>
        <dbReference type="EMBL" id="TFV74077.1"/>
    </source>
</evidence>
<comment type="caution">
    <text evidence="3">The sequence shown here is derived from an EMBL/GenBank/DDBJ whole genome shotgun (WGS) entry which is preliminary data.</text>
</comment>
<dbReference type="AlphaFoldDB" id="A0A4Y9P3B1"/>
<evidence type="ECO:0000256" key="2">
    <source>
        <dbReference type="SAM" id="Phobius"/>
    </source>
</evidence>
<feature type="transmembrane region" description="Helical" evidence="2">
    <location>
        <begin position="56"/>
        <end position="74"/>
    </location>
</feature>
<feature type="region of interest" description="Disordered" evidence="1">
    <location>
        <begin position="1"/>
        <end position="23"/>
    </location>
</feature>
<protein>
    <submittedName>
        <fullName evidence="3">Uncharacterized protein</fullName>
    </submittedName>
</protein>
<keyword evidence="2" id="KW-0472">Membrane</keyword>
<name>A0A4Y9P3B1_9BRAD</name>
<dbReference type="Proteomes" id="UP000297700">
    <property type="component" value="Unassembled WGS sequence"/>
</dbReference>
<keyword evidence="2" id="KW-1133">Transmembrane helix</keyword>
<gene>
    <name evidence="3" type="ORF">E4K64_18960</name>
</gene>
<proteinExistence type="predicted"/>
<organism evidence="3 4">
    <name type="scientific">Bradyrhizobium frederickii</name>
    <dbReference type="NCBI Taxonomy" id="2560054"/>
    <lineage>
        <taxon>Bacteria</taxon>
        <taxon>Pseudomonadati</taxon>
        <taxon>Pseudomonadota</taxon>
        <taxon>Alphaproteobacteria</taxon>
        <taxon>Hyphomicrobiales</taxon>
        <taxon>Nitrobacteraceae</taxon>
        <taxon>Bradyrhizobium</taxon>
    </lineage>
</organism>
<feature type="compositionally biased region" description="Basic and acidic residues" evidence="1">
    <location>
        <begin position="1"/>
        <end position="10"/>
    </location>
</feature>
<reference evidence="3 4" key="1">
    <citation type="submission" date="2019-03" db="EMBL/GenBank/DDBJ databases">
        <title>Bradyrhizobium strains diversity.</title>
        <authorList>
            <person name="Urquiaga M.C.O."/>
            <person name="Hungria M."/>
            <person name="Delamuta J.R.M."/>
            <person name="Klepa M.S."/>
        </authorList>
    </citation>
    <scope>NUCLEOTIDE SEQUENCE [LARGE SCALE GENOMIC DNA]</scope>
    <source>
        <strain evidence="3 4">CNPSo 3426</strain>
    </source>
</reference>
<accession>A0A4Y9P3B1</accession>
<evidence type="ECO:0000256" key="1">
    <source>
        <dbReference type="SAM" id="MobiDB-lite"/>
    </source>
</evidence>
<sequence length="75" mass="8474">MRGCLRERGVSIRPAPRPPSLRAKRSLRGETLDCFVARAPRNDGGVRRAATCARRWMMYFVSLYTSQISFITAGK</sequence>